<proteinExistence type="predicted"/>
<protein>
    <submittedName>
        <fullName evidence="1">YkgJ family cysteine cluster protein</fullName>
    </submittedName>
</protein>
<sequence>MAWYSSGLKFTCKLCGHCCSGEPGYVFLSKDEIEHISSYLGLAEEEFLNKYTRLIDRGTYYDISLKEREDYSCIFLSDKGCTIYPVKPLQCSTYPFWDYLLSDKALFYAEKEACPGIGEGELHSEKEIREQLDKAKKRDNYRKIKK</sequence>
<dbReference type="InterPro" id="IPR005358">
    <property type="entry name" value="Puta_zinc/iron-chelating_dom"/>
</dbReference>
<gene>
    <name evidence="1" type="ORF">FYJ80_08410</name>
</gene>
<dbReference type="Proteomes" id="UP000460549">
    <property type="component" value="Unassembled WGS sequence"/>
</dbReference>
<name>A0A7X2PDF2_9SPIO</name>
<evidence type="ECO:0000313" key="2">
    <source>
        <dbReference type="Proteomes" id="UP000460549"/>
    </source>
</evidence>
<dbReference type="Pfam" id="PF03692">
    <property type="entry name" value="CxxCxxCC"/>
    <property type="match status" value="1"/>
</dbReference>
<reference evidence="1 2" key="1">
    <citation type="submission" date="2019-08" db="EMBL/GenBank/DDBJ databases">
        <title>In-depth cultivation of the pig gut microbiome towards novel bacterial diversity and tailored functional studies.</title>
        <authorList>
            <person name="Wylensek D."/>
            <person name="Hitch T.C.A."/>
            <person name="Clavel T."/>
        </authorList>
    </citation>
    <scope>NUCLEOTIDE SEQUENCE [LARGE SCALE GENOMIC DNA]</scope>
    <source>
        <strain evidence="1 2">NM-380-WT-3C1</strain>
    </source>
</reference>
<dbReference type="AlphaFoldDB" id="A0A7X2PDF2"/>
<dbReference type="PANTHER" id="PTHR35866">
    <property type="entry name" value="PUTATIVE-RELATED"/>
    <property type="match status" value="1"/>
</dbReference>
<organism evidence="1 2">
    <name type="scientific">Bullifex porci</name>
    <dbReference type="NCBI Taxonomy" id="2606638"/>
    <lineage>
        <taxon>Bacteria</taxon>
        <taxon>Pseudomonadati</taxon>
        <taxon>Spirochaetota</taxon>
        <taxon>Spirochaetia</taxon>
        <taxon>Spirochaetales</taxon>
        <taxon>Spirochaetaceae</taxon>
        <taxon>Bullifex</taxon>
    </lineage>
</organism>
<dbReference type="RefSeq" id="WP_154425941.1">
    <property type="nucleotide sequence ID" value="NZ_VUNN01000017.1"/>
</dbReference>
<dbReference type="PANTHER" id="PTHR35866:SF1">
    <property type="entry name" value="YKGJ FAMILY CYSTEINE CLUSTER PROTEIN"/>
    <property type="match status" value="1"/>
</dbReference>
<accession>A0A7X2PDF2</accession>
<comment type="caution">
    <text evidence="1">The sequence shown here is derived from an EMBL/GenBank/DDBJ whole genome shotgun (WGS) entry which is preliminary data.</text>
</comment>
<keyword evidence="2" id="KW-1185">Reference proteome</keyword>
<evidence type="ECO:0000313" key="1">
    <source>
        <dbReference type="EMBL" id="MSU06796.1"/>
    </source>
</evidence>
<dbReference type="EMBL" id="VUNN01000017">
    <property type="protein sequence ID" value="MSU06796.1"/>
    <property type="molecule type" value="Genomic_DNA"/>
</dbReference>